<dbReference type="InterPro" id="IPR026444">
    <property type="entry name" value="Secre_tail"/>
</dbReference>
<reference evidence="2 3" key="1">
    <citation type="submission" date="2020-10" db="EMBL/GenBank/DDBJ databases">
        <title>Connecting structure to function with the recovery of over 1000 high-quality activated sludge metagenome-assembled genomes encoding full-length rRNA genes using long-read sequencing.</title>
        <authorList>
            <person name="Singleton C.M."/>
            <person name="Petriglieri F."/>
            <person name="Kristensen J.M."/>
            <person name="Kirkegaard R.H."/>
            <person name="Michaelsen T.Y."/>
            <person name="Andersen M.H."/>
            <person name="Karst S.M."/>
            <person name="Dueholm M.S."/>
            <person name="Nielsen P.H."/>
            <person name="Albertsen M."/>
        </authorList>
    </citation>
    <scope>NUCLEOTIDE SEQUENCE [LARGE SCALE GENOMIC DNA]</scope>
    <source>
        <strain evidence="2">Ribe_18-Q3-R11-54_BAT3C.373</strain>
    </source>
</reference>
<sequence length="567" mass="62546">MSHIVHGLIIISFVFSMNTYSLKGQTPVFEYVKAMGGPSTDIGSSVSLDAKGNLYTAGSFEETVDFDAGPLSYLLKSNGARDIFITKMDSKGELIWAKNIGGDKSDDGRYMSTDLSGNIYITGTFQGTVDFDPGPGLFPLTSQNKDDLFILKLNADGNFLWAYQFNASTYIDVNALVLDAQNNVYLTGYFNERIDFDFGSSEYYLSPFGQEDIFILKMNASAQFLWARQLGGKSFELVNDLTIDIEGNVITTGQFTGTTDFDPGPDTFQLTTNGIADVFISKINPSGNFVWAKSIGGLAEESGRTLVTDPMGNIYLAGEFHGPVDFDPGSGTRILTPKGSKDLFLLKLTDEGNYIWAQQIGNSTARSSDITLDKKNDLYLTGIIEGITDLDPGTGIYELGAPNTFSIFTLKLDKNGIFNWAYSIEANLSDVGFQILVDPTLNVYLMSSFTGYVDFDPGSGVENISTNGFNDIFLHKMRQQITATNDFSTIKKLFSYPNPISQTLKVNLESEDTQLDIFNELGTVVHSHYYENKGIYQIDMTKFVNGNYFIMVKEGKKAKGMIKIVKH</sequence>
<dbReference type="NCBIfam" id="TIGR04183">
    <property type="entry name" value="Por_Secre_tail"/>
    <property type="match status" value="1"/>
</dbReference>
<comment type="caution">
    <text evidence="2">The sequence shown here is derived from an EMBL/GenBank/DDBJ whole genome shotgun (WGS) entry which is preliminary data.</text>
</comment>
<evidence type="ECO:0000313" key="2">
    <source>
        <dbReference type="EMBL" id="MBK9717375.1"/>
    </source>
</evidence>
<feature type="domain" description="Secretion system C-terminal sorting" evidence="1">
    <location>
        <begin position="496"/>
        <end position="559"/>
    </location>
</feature>
<dbReference type="PANTHER" id="PTHR35580">
    <property type="entry name" value="CELL SURFACE GLYCOPROTEIN (S-LAYER PROTEIN)-LIKE PROTEIN"/>
    <property type="match status" value="1"/>
</dbReference>
<gene>
    <name evidence="2" type="ORF">IPO85_07660</name>
</gene>
<dbReference type="AlphaFoldDB" id="A0A9D7S7J3"/>
<dbReference type="PANTHER" id="PTHR35580:SF1">
    <property type="entry name" value="PHYTASE-LIKE DOMAIN-CONTAINING PROTEIN"/>
    <property type="match status" value="1"/>
</dbReference>
<protein>
    <submittedName>
        <fullName evidence="2">T9SS type A sorting domain-containing protein</fullName>
    </submittedName>
</protein>
<dbReference type="InterPro" id="IPR052918">
    <property type="entry name" value="Motility_Chemotaxis_Reg"/>
</dbReference>
<organism evidence="2 3">
    <name type="scientific">Candidatus Defluviibacterium haderslevense</name>
    <dbReference type="NCBI Taxonomy" id="2981993"/>
    <lineage>
        <taxon>Bacteria</taxon>
        <taxon>Pseudomonadati</taxon>
        <taxon>Bacteroidota</taxon>
        <taxon>Saprospiria</taxon>
        <taxon>Saprospirales</taxon>
        <taxon>Saprospiraceae</taxon>
        <taxon>Candidatus Defluviibacterium</taxon>
    </lineage>
</organism>
<dbReference type="Pfam" id="PF18962">
    <property type="entry name" value="Por_Secre_tail"/>
    <property type="match status" value="1"/>
</dbReference>
<dbReference type="Gene3D" id="2.80.10.50">
    <property type="match status" value="1"/>
</dbReference>
<accession>A0A9D7S7J3</accession>
<dbReference type="Proteomes" id="UP000808349">
    <property type="component" value="Unassembled WGS sequence"/>
</dbReference>
<evidence type="ECO:0000259" key="1">
    <source>
        <dbReference type="Pfam" id="PF18962"/>
    </source>
</evidence>
<evidence type="ECO:0000313" key="3">
    <source>
        <dbReference type="Proteomes" id="UP000808349"/>
    </source>
</evidence>
<proteinExistence type="predicted"/>
<dbReference type="SUPFAM" id="SSF101898">
    <property type="entry name" value="NHL repeat"/>
    <property type="match status" value="1"/>
</dbReference>
<name>A0A9D7S7J3_9BACT</name>
<dbReference type="EMBL" id="JADKFW010000004">
    <property type="protein sequence ID" value="MBK9717375.1"/>
    <property type="molecule type" value="Genomic_DNA"/>
</dbReference>